<organism evidence="2 3">
    <name type="scientific">Musa acuminata subsp. malaccensis</name>
    <name type="common">Wild banana</name>
    <name type="synonym">Musa malaccensis</name>
    <dbReference type="NCBI Taxonomy" id="214687"/>
    <lineage>
        <taxon>Eukaryota</taxon>
        <taxon>Viridiplantae</taxon>
        <taxon>Streptophyta</taxon>
        <taxon>Embryophyta</taxon>
        <taxon>Tracheophyta</taxon>
        <taxon>Spermatophyta</taxon>
        <taxon>Magnoliopsida</taxon>
        <taxon>Liliopsida</taxon>
        <taxon>Zingiberales</taxon>
        <taxon>Musaceae</taxon>
        <taxon>Musa</taxon>
    </lineage>
</organism>
<reference evidence="2" key="1">
    <citation type="submission" date="2021-05" db="UniProtKB">
        <authorList>
            <consortium name="EnsemblPlants"/>
        </authorList>
    </citation>
    <scope>IDENTIFICATION</scope>
    <source>
        <strain evidence="2">subsp. malaccensis</strain>
    </source>
</reference>
<evidence type="ECO:0000313" key="2">
    <source>
        <dbReference type="EnsemblPlants" id="Ma08_p25050.1"/>
    </source>
</evidence>
<feature type="compositionally biased region" description="Polar residues" evidence="1">
    <location>
        <begin position="63"/>
        <end position="73"/>
    </location>
</feature>
<dbReference type="Pfam" id="PF26102">
    <property type="entry name" value="Ig_SPL7"/>
    <property type="match status" value="1"/>
</dbReference>
<feature type="region of interest" description="Disordered" evidence="1">
    <location>
        <begin position="36"/>
        <end position="74"/>
    </location>
</feature>
<feature type="region of interest" description="Disordered" evidence="1">
    <location>
        <begin position="1"/>
        <end position="20"/>
    </location>
</feature>
<dbReference type="AlphaFoldDB" id="A0A804KAG9"/>
<feature type="compositionally biased region" description="Polar residues" evidence="1">
    <location>
        <begin position="36"/>
        <end position="45"/>
    </location>
</feature>
<feature type="region of interest" description="Disordered" evidence="1">
    <location>
        <begin position="97"/>
        <end position="130"/>
    </location>
</feature>
<sequence length="379" mass="41293">MLARLQGGTKDKQTSIPPLTDRDHLVQFISSLSASTEVNTSSRSSVPGGFDLDVSQLPPLGSLEQSTKATGNENATSATTNLLTVLLAVLAASAPDAPASLSQGGTESSGNDRTKVQSVEPPKTQAESRVVQSLPYQAGYKSSASDHSTSSLSSQDRTVRIIFKLFGKDPSSFPDNLRSQILNWLSNSPSEMESYIRPGRVINLFKNAVNCMEGSQFLVHTNRQLVSHKGWEDPFVKTWRAWSFPELTVSPIAVVGELETSLVLKGSQFDCSWHQTHCIYIGKYMLKEVLFSTYPGTICDDSCVERFSFPGGSPKASGRCFIEVENGFKGNSFPIIIADTSICQELRALESEFEEDVQTTNVIAEEHVNSAGPRSREVV</sequence>
<proteinExistence type="predicted"/>
<dbReference type="GO" id="GO:0001216">
    <property type="term" value="F:DNA-binding transcription activator activity"/>
    <property type="evidence" value="ECO:0000318"/>
    <property type="project" value="GO_Central"/>
</dbReference>
<dbReference type="EnsemblPlants" id="Ma08_t25050.1">
    <property type="protein sequence ID" value="Ma08_p25050.1"/>
    <property type="gene ID" value="Ma08_g25050"/>
</dbReference>
<dbReference type="Gramene" id="Ma08_t25050.1">
    <property type="protein sequence ID" value="Ma08_p25050.1"/>
    <property type="gene ID" value="Ma08_g25050"/>
</dbReference>
<dbReference type="InParanoid" id="A0A804KAG9"/>
<protein>
    <submittedName>
        <fullName evidence="2">Uncharacterized protein</fullName>
    </submittedName>
</protein>
<accession>A0A804KAG9</accession>
<dbReference type="PANTHER" id="PTHR31251">
    <property type="entry name" value="SQUAMOSA PROMOTER-BINDING-LIKE PROTEIN 4"/>
    <property type="match status" value="1"/>
</dbReference>
<evidence type="ECO:0000313" key="3">
    <source>
        <dbReference type="Proteomes" id="UP000012960"/>
    </source>
</evidence>
<name>A0A804KAG9_MUSAM</name>
<dbReference type="Proteomes" id="UP000012960">
    <property type="component" value="Unplaced"/>
</dbReference>
<keyword evidence="3" id="KW-1185">Reference proteome</keyword>
<evidence type="ECO:0000256" key="1">
    <source>
        <dbReference type="SAM" id="MobiDB-lite"/>
    </source>
</evidence>
<dbReference type="PANTHER" id="PTHR31251:SF223">
    <property type="entry name" value="SBP-TYPE DOMAIN-CONTAINING PROTEIN"/>
    <property type="match status" value="1"/>
</dbReference>
<dbReference type="GO" id="GO:0000976">
    <property type="term" value="F:transcription cis-regulatory region binding"/>
    <property type="evidence" value="ECO:0000318"/>
    <property type="project" value="GO_Central"/>
</dbReference>
<dbReference type="GO" id="GO:0005634">
    <property type="term" value="C:nucleus"/>
    <property type="evidence" value="ECO:0000318"/>
    <property type="project" value="GO_Central"/>
</dbReference>
<dbReference type="InterPro" id="IPR044817">
    <property type="entry name" value="SBP-like"/>
</dbReference>